<dbReference type="Proteomes" id="UP000509513">
    <property type="component" value="Chromosome"/>
</dbReference>
<accession>A0A7L5JPI6</accession>
<gene>
    <name evidence="2" type="ORF">ACBT_1223</name>
</gene>
<proteinExistence type="predicted"/>
<name>A0A7L5JPI6_9BACT</name>
<keyword evidence="1" id="KW-0472">Membrane</keyword>
<evidence type="ECO:0000313" key="3">
    <source>
        <dbReference type="Proteomes" id="UP000509513"/>
    </source>
</evidence>
<evidence type="ECO:0000313" key="2">
    <source>
        <dbReference type="EMBL" id="QKJ27132.1"/>
    </source>
</evidence>
<keyword evidence="1" id="KW-1133">Transmembrane helix</keyword>
<dbReference type="EMBL" id="CP054051">
    <property type="protein sequence ID" value="QKJ27132.1"/>
    <property type="molecule type" value="Genomic_DNA"/>
</dbReference>
<feature type="transmembrane region" description="Helical" evidence="1">
    <location>
        <begin position="491"/>
        <end position="512"/>
    </location>
</feature>
<protein>
    <submittedName>
        <fullName evidence="2">Putative membrane protein</fullName>
    </submittedName>
</protein>
<dbReference type="AlphaFoldDB" id="A0A7L5JPI6"/>
<reference evidence="2 3" key="1">
    <citation type="submission" date="2020-05" db="EMBL/GenBank/DDBJ databases">
        <title>Complete genome sequencing of Campylobacter and Arcobacter type strains.</title>
        <authorList>
            <person name="Miller W.G."/>
            <person name="Yee E."/>
        </authorList>
    </citation>
    <scope>NUCLEOTIDE SEQUENCE [LARGE SCALE GENOMIC DNA]</scope>
    <source>
        <strain evidence="2 3">LMG 21996</strain>
    </source>
</reference>
<dbReference type="RefSeq" id="WP_024774934.1">
    <property type="nucleotide sequence ID" value="NZ_CP054051.1"/>
</dbReference>
<dbReference type="KEGG" id="acib:ACBT_1223"/>
<evidence type="ECO:0000256" key="1">
    <source>
        <dbReference type="SAM" id="Phobius"/>
    </source>
</evidence>
<keyword evidence="1" id="KW-0812">Transmembrane</keyword>
<sequence>MKKILIILTFLINFAFSDYLVTYNGKNYCTSQFSEATDTNNYILVQYYNTTDTLITLQMSRSGITSIKTGYQYNNVSKTCDPISGKKNYEIFEYIKLLFKYPNLPSLTTYISALDQGTANNLFNIKPVYKYTFQSGKTFCTTGYGHSYSTAKYMYSPEYPNPTYTQFTFTNGSEIVSKIQFNYTYNYLTKECFLSSGDTPYDLPNDLGTPTDTVSKNTPTQTEKFKSYYSLFESANNLPNPNPQINDITIDTTKASTNCDNPMLTLQDKLLCEINNHLRKINQESNPQYSLNNLIGILNTSHNNNTESINKEIKALSGYESVRTSEQKNTNTILDTMKNNQEITNQSLTSLNTSMQTLNTTLGNSDSITPPTPPDLELQPETNLNLDKYFKKDEETNTNELDTNIEETDSLIDSLINTFTTFKTNITDSFTTINTQITDTQSLIINPTNIFKNIEVVNCPTTYEADFSSFGLGLQTVIVDYCHYMSYLKPIIYFFTYLMLMIGLITFSIRFIGVLL</sequence>
<organism evidence="2 3">
    <name type="scientific">Aliarcobacter cibarius</name>
    <dbReference type="NCBI Taxonomy" id="255507"/>
    <lineage>
        <taxon>Bacteria</taxon>
        <taxon>Pseudomonadati</taxon>
        <taxon>Campylobacterota</taxon>
        <taxon>Epsilonproteobacteria</taxon>
        <taxon>Campylobacterales</taxon>
        <taxon>Arcobacteraceae</taxon>
        <taxon>Aliarcobacter</taxon>
    </lineage>
</organism>